<proteinExistence type="predicted"/>
<protein>
    <submittedName>
        <fullName evidence="8">MFS transporter</fullName>
    </submittedName>
</protein>
<keyword evidence="3 6" id="KW-0812">Transmembrane</keyword>
<dbReference type="InterPro" id="IPR036259">
    <property type="entry name" value="MFS_trans_sf"/>
</dbReference>
<organism evidence="8 9">
    <name type="scientific">Chitinimonas prasina</name>
    <dbReference type="NCBI Taxonomy" id="1434937"/>
    <lineage>
        <taxon>Bacteria</taxon>
        <taxon>Pseudomonadati</taxon>
        <taxon>Pseudomonadota</taxon>
        <taxon>Betaproteobacteria</taxon>
        <taxon>Neisseriales</taxon>
        <taxon>Chitinibacteraceae</taxon>
        <taxon>Chitinimonas</taxon>
    </lineage>
</organism>
<evidence type="ECO:0000256" key="2">
    <source>
        <dbReference type="ARBA" id="ARBA00022475"/>
    </source>
</evidence>
<dbReference type="PANTHER" id="PTHR23513:SF18">
    <property type="entry name" value="INTEGRAL MEMBRANE PROTEIN"/>
    <property type="match status" value="1"/>
</dbReference>
<dbReference type="Proteomes" id="UP001156706">
    <property type="component" value="Unassembled WGS sequence"/>
</dbReference>
<evidence type="ECO:0000256" key="1">
    <source>
        <dbReference type="ARBA" id="ARBA00004651"/>
    </source>
</evidence>
<evidence type="ECO:0000256" key="5">
    <source>
        <dbReference type="ARBA" id="ARBA00023136"/>
    </source>
</evidence>
<keyword evidence="2" id="KW-1003">Cell membrane</keyword>
<sequence>MLAANRQRMAALGKPFRLLLVSEVLTVLSMLVGHIAVMWWVAEQGGAKDLAIYGVMMSVTIFVAMPLLSPLSDRHPKRTLLGSGLIVLTVETLLLSLLAQFWPYQLWVLIPLEMVAVVAIAVMQPAAMTITAELVGSEQLADALSLQKSAQSLGRMLGPALSGLVLAWSGVQAALWLHVVMFAVATWAAFRIPTGSYQAQIRQRHWGRELLAGLRAKWVIPVECYWTGLAFLTMLFFGPAIGILIPLRVQSLSLSPAWLGACEAALSAGMLLGALVAARWATQRFGRYRAAVGALMGEGMALGLVGVLDVRIALPLCFFATGLCLSVVQLVGQTHRLLAVPEDFRGRFSSSNLMVMHLAGTLGPAMAGLLLLQHGVAEIYLAFGAGLLLLAACYPLLPGYRAFLSLDHDTARNWYGRQYPQAFEAGK</sequence>
<feature type="transmembrane region" description="Helical" evidence="6">
    <location>
        <begin position="257"/>
        <end position="278"/>
    </location>
</feature>
<feature type="transmembrane region" description="Helical" evidence="6">
    <location>
        <begin position="290"/>
        <end position="307"/>
    </location>
</feature>
<dbReference type="Pfam" id="PF07690">
    <property type="entry name" value="MFS_1"/>
    <property type="match status" value="1"/>
</dbReference>
<dbReference type="PROSITE" id="PS50850">
    <property type="entry name" value="MFS"/>
    <property type="match status" value="1"/>
</dbReference>
<dbReference type="CDD" id="cd06173">
    <property type="entry name" value="MFS_MefA_like"/>
    <property type="match status" value="1"/>
</dbReference>
<dbReference type="SUPFAM" id="SSF103473">
    <property type="entry name" value="MFS general substrate transporter"/>
    <property type="match status" value="1"/>
</dbReference>
<keyword evidence="5 6" id="KW-0472">Membrane</keyword>
<evidence type="ECO:0000313" key="9">
    <source>
        <dbReference type="Proteomes" id="UP001156706"/>
    </source>
</evidence>
<dbReference type="InterPro" id="IPR011701">
    <property type="entry name" value="MFS"/>
</dbReference>
<dbReference type="InterPro" id="IPR020846">
    <property type="entry name" value="MFS_dom"/>
</dbReference>
<dbReference type="PANTHER" id="PTHR23513">
    <property type="entry name" value="INTEGRAL MEMBRANE EFFLUX PROTEIN-RELATED"/>
    <property type="match status" value="1"/>
</dbReference>
<keyword evidence="9" id="KW-1185">Reference proteome</keyword>
<dbReference type="EMBL" id="BSOG01000002">
    <property type="protein sequence ID" value="GLR12732.1"/>
    <property type="molecule type" value="Genomic_DNA"/>
</dbReference>
<feature type="domain" description="Major facilitator superfamily (MFS) profile" evidence="7">
    <location>
        <begin position="1"/>
        <end position="197"/>
    </location>
</feature>
<evidence type="ECO:0000256" key="3">
    <source>
        <dbReference type="ARBA" id="ARBA00022692"/>
    </source>
</evidence>
<evidence type="ECO:0000256" key="6">
    <source>
        <dbReference type="SAM" id="Phobius"/>
    </source>
</evidence>
<feature type="transmembrane region" description="Helical" evidence="6">
    <location>
        <begin position="224"/>
        <end position="245"/>
    </location>
</feature>
<keyword evidence="4 6" id="KW-1133">Transmembrane helix</keyword>
<feature type="transmembrane region" description="Helical" evidence="6">
    <location>
        <begin position="16"/>
        <end position="38"/>
    </location>
</feature>
<comment type="caution">
    <text evidence="8">The sequence shown here is derived from an EMBL/GenBank/DDBJ whole genome shotgun (WGS) entry which is preliminary data.</text>
</comment>
<evidence type="ECO:0000313" key="8">
    <source>
        <dbReference type="EMBL" id="GLR12732.1"/>
    </source>
</evidence>
<feature type="transmembrane region" description="Helical" evidence="6">
    <location>
        <begin position="80"/>
        <end position="102"/>
    </location>
</feature>
<dbReference type="RefSeq" id="WP_284195868.1">
    <property type="nucleotide sequence ID" value="NZ_BSOG01000002.1"/>
</dbReference>
<feature type="transmembrane region" description="Helical" evidence="6">
    <location>
        <begin position="379"/>
        <end position="397"/>
    </location>
</feature>
<evidence type="ECO:0000259" key="7">
    <source>
        <dbReference type="PROSITE" id="PS50850"/>
    </source>
</evidence>
<feature type="transmembrane region" description="Helical" evidence="6">
    <location>
        <begin position="175"/>
        <end position="194"/>
    </location>
</feature>
<evidence type="ECO:0000256" key="4">
    <source>
        <dbReference type="ARBA" id="ARBA00022989"/>
    </source>
</evidence>
<feature type="transmembrane region" description="Helical" evidence="6">
    <location>
        <begin position="353"/>
        <end position="373"/>
    </location>
</feature>
<gene>
    <name evidence="8" type="ORF">GCM10007907_15220</name>
</gene>
<accession>A0ABQ5YGE9</accession>
<name>A0ABQ5YGE9_9NEIS</name>
<reference evidence="9" key="1">
    <citation type="journal article" date="2019" name="Int. J. Syst. Evol. Microbiol.">
        <title>The Global Catalogue of Microorganisms (GCM) 10K type strain sequencing project: providing services to taxonomists for standard genome sequencing and annotation.</title>
        <authorList>
            <consortium name="The Broad Institute Genomics Platform"/>
            <consortium name="The Broad Institute Genome Sequencing Center for Infectious Disease"/>
            <person name="Wu L."/>
            <person name="Ma J."/>
        </authorList>
    </citation>
    <scope>NUCLEOTIDE SEQUENCE [LARGE SCALE GENOMIC DNA]</scope>
    <source>
        <strain evidence="9">NBRC 110044</strain>
    </source>
</reference>
<dbReference type="Gene3D" id="1.20.1250.20">
    <property type="entry name" value="MFS general substrate transporter like domains"/>
    <property type="match status" value="1"/>
</dbReference>
<feature type="transmembrane region" description="Helical" evidence="6">
    <location>
        <begin position="50"/>
        <end position="68"/>
    </location>
</feature>
<comment type="subcellular location">
    <subcellularLocation>
        <location evidence="1">Cell membrane</location>
        <topology evidence="1">Multi-pass membrane protein</topology>
    </subcellularLocation>
</comment>